<reference evidence="2" key="1">
    <citation type="submission" date="2022-11" db="EMBL/GenBank/DDBJ databases">
        <authorList>
            <person name="Kikuchi T."/>
        </authorList>
    </citation>
    <scope>NUCLEOTIDE SEQUENCE</scope>
    <source>
        <strain evidence="2">PS1010</strain>
    </source>
</reference>
<evidence type="ECO:0000256" key="1">
    <source>
        <dbReference type="SAM" id="SignalP"/>
    </source>
</evidence>
<dbReference type="Proteomes" id="UP001152747">
    <property type="component" value="Unassembled WGS sequence"/>
</dbReference>
<proteinExistence type="predicted"/>
<gene>
    <name evidence="2" type="ORF">CAMP_LOCUS5041</name>
</gene>
<sequence>MEKYFLLIFLAICFSNCVFAENVSDITTPSKEYAKKVMKDVLVSLGKLNIDEFANLLNEDVFTFQTCSIPNIVPYEPFLNIVSKNFIGLGKKLDFDVYRASVINTRFKFDVLLKGASKQPIDLHVTIIRDITASKGFQVISIKNNACF</sequence>
<comment type="caution">
    <text evidence="2">The sequence shown here is derived from an EMBL/GenBank/DDBJ whole genome shotgun (WGS) entry which is preliminary data.</text>
</comment>
<dbReference type="EMBL" id="CANHGI010000002">
    <property type="protein sequence ID" value="CAI5442404.1"/>
    <property type="molecule type" value="Genomic_DNA"/>
</dbReference>
<evidence type="ECO:0000313" key="2">
    <source>
        <dbReference type="EMBL" id="CAI5442404.1"/>
    </source>
</evidence>
<dbReference type="AlphaFoldDB" id="A0A9P1MW27"/>
<keyword evidence="1" id="KW-0732">Signal</keyword>
<organism evidence="2 3">
    <name type="scientific">Caenorhabditis angaria</name>
    <dbReference type="NCBI Taxonomy" id="860376"/>
    <lineage>
        <taxon>Eukaryota</taxon>
        <taxon>Metazoa</taxon>
        <taxon>Ecdysozoa</taxon>
        <taxon>Nematoda</taxon>
        <taxon>Chromadorea</taxon>
        <taxon>Rhabditida</taxon>
        <taxon>Rhabditina</taxon>
        <taxon>Rhabditomorpha</taxon>
        <taxon>Rhabditoidea</taxon>
        <taxon>Rhabditidae</taxon>
        <taxon>Peloderinae</taxon>
        <taxon>Caenorhabditis</taxon>
    </lineage>
</organism>
<evidence type="ECO:0000313" key="3">
    <source>
        <dbReference type="Proteomes" id="UP001152747"/>
    </source>
</evidence>
<feature type="chain" id="PRO_5040386389" description="DUF38 domain-containing protein" evidence="1">
    <location>
        <begin position="21"/>
        <end position="148"/>
    </location>
</feature>
<name>A0A9P1MW27_9PELO</name>
<keyword evidence="3" id="KW-1185">Reference proteome</keyword>
<protein>
    <recommendedName>
        <fullName evidence="4">DUF38 domain-containing protein</fullName>
    </recommendedName>
</protein>
<accession>A0A9P1MW27</accession>
<evidence type="ECO:0008006" key="4">
    <source>
        <dbReference type="Google" id="ProtNLM"/>
    </source>
</evidence>
<feature type="signal peptide" evidence="1">
    <location>
        <begin position="1"/>
        <end position="20"/>
    </location>
</feature>